<dbReference type="PANTHER" id="PTHR32097:SF17">
    <property type="entry name" value="CAMP-BINDING PROTEIN 1-RELATED"/>
    <property type="match status" value="1"/>
</dbReference>
<comment type="caution">
    <text evidence="2">The sequence shown here is derived from an EMBL/GenBank/DDBJ whole genome shotgun (WGS) entry which is preliminary data.</text>
</comment>
<dbReference type="CDD" id="cd00030">
    <property type="entry name" value="C2"/>
    <property type="match status" value="1"/>
</dbReference>
<dbReference type="OrthoDB" id="67700at2759"/>
<dbReference type="InterPro" id="IPR035892">
    <property type="entry name" value="C2_domain_sf"/>
</dbReference>
<dbReference type="Proteomes" id="UP000179807">
    <property type="component" value="Unassembled WGS sequence"/>
</dbReference>
<dbReference type="Pfam" id="PF00168">
    <property type="entry name" value="C2"/>
    <property type="match status" value="1"/>
</dbReference>
<dbReference type="Gene3D" id="2.60.60.30">
    <property type="entry name" value="sav2460 like domains"/>
    <property type="match status" value="1"/>
</dbReference>
<sequence>MLQVYVMSANDLPKMDLNGKADPYCNVYGSDYKDKFKCGQTKIIKKDLNPNWDPSCAQPFSIPFTAAKSLKFELFDYDAVGSHDKIGSAKFDFFINQLNTVTTLQVKPKRDTKHRPTLTVKVVPPFNLFQQMPYQPQYTYLYFFLTMNPPSFQRNVHLQLFEFSPDEKCPFQHIAYGNKANGIKMDSMPNHVGPTGFTHCIRVNLLKKRIHFYVPFIYSTNYQGVASIHVAASTKPNKTKNAKGKKSFDSSQMNIILLNHYDVNVTNIGKPEAVFPGMLVAFQNAQVNFLTTMQFFRSQETSLMGIARKYANQLIPNTPLNVKFAITTGRPISFFTIAQYHDIPVPNHLSVALGWDTETDLDSSIICLNKSRKVDKTVYFGYKIAYSSAIQHMGDNLTGRGSGDDERIMVRFDQIPEDVTYLAVTITSFRNVPFTYVKGGFLRLFIPDNNKELLYLPLKKQKNKTCLFFAMFVKINGQWYLFPVMKYYNANTAEVVSKEIEQMLNQTNYIKKMTDRIIE</sequence>
<reference evidence="2" key="1">
    <citation type="submission" date="2016-10" db="EMBL/GenBank/DDBJ databases">
        <authorList>
            <person name="Benchimol M."/>
            <person name="Almeida L.G."/>
            <person name="Vasconcelos A.T."/>
            <person name="Perreira-Neves A."/>
            <person name="Rosa I.A."/>
            <person name="Tasca T."/>
            <person name="Bogo M.R."/>
            <person name="de Souza W."/>
        </authorList>
    </citation>
    <scope>NUCLEOTIDE SEQUENCE [LARGE SCALE GENOMIC DNA]</scope>
    <source>
        <strain evidence="2">K</strain>
    </source>
</reference>
<accession>A0A1J4K6J7</accession>
<dbReference type="InterPro" id="IPR000008">
    <property type="entry name" value="C2_dom"/>
</dbReference>
<proteinExistence type="predicted"/>
<dbReference type="InterPro" id="IPR003325">
    <property type="entry name" value="TerD"/>
</dbReference>
<name>A0A1J4K6J7_9EUKA</name>
<organism evidence="2 3">
    <name type="scientific">Tritrichomonas foetus</name>
    <dbReference type="NCBI Taxonomy" id="1144522"/>
    <lineage>
        <taxon>Eukaryota</taxon>
        <taxon>Metamonada</taxon>
        <taxon>Parabasalia</taxon>
        <taxon>Tritrichomonadida</taxon>
        <taxon>Tritrichomonadidae</taxon>
        <taxon>Tritrichomonas</taxon>
    </lineage>
</organism>
<dbReference type="PANTHER" id="PTHR32097">
    <property type="entry name" value="CAMP-BINDING PROTEIN 1-RELATED"/>
    <property type="match status" value="1"/>
</dbReference>
<protein>
    <recommendedName>
        <fullName evidence="1">C2 domain-containing protein</fullName>
    </recommendedName>
</protein>
<feature type="domain" description="C2" evidence="1">
    <location>
        <begin position="1"/>
        <end position="111"/>
    </location>
</feature>
<dbReference type="SMART" id="SM00239">
    <property type="entry name" value="C2"/>
    <property type="match status" value="1"/>
</dbReference>
<gene>
    <name evidence="2" type="ORF">TRFO_24724</name>
</gene>
<dbReference type="RefSeq" id="XP_068360151.1">
    <property type="nucleotide sequence ID" value="XM_068503918.1"/>
</dbReference>
<evidence type="ECO:0000313" key="3">
    <source>
        <dbReference type="Proteomes" id="UP000179807"/>
    </source>
</evidence>
<dbReference type="CDD" id="cd06974">
    <property type="entry name" value="TerD_like"/>
    <property type="match status" value="1"/>
</dbReference>
<dbReference type="Pfam" id="PF02342">
    <property type="entry name" value="TerD"/>
    <property type="match status" value="1"/>
</dbReference>
<evidence type="ECO:0000259" key="1">
    <source>
        <dbReference type="PROSITE" id="PS50004"/>
    </source>
</evidence>
<keyword evidence="3" id="KW-1185">Reference proteome</keyword>
<dbReference type="Gene3D" id="2.60.40.150">
    <property type="entry name" value="C2 domain"/>
    <property type="match status" value="1"/>
</dbReference>
<dbReference type="AlphaFoldDB" id="A0A1J4K6J7"/>
<dbReference type="VEuPathDB" id="TrichDB:TRFO_24724"/>
<evidence type="ECO:0000313" key="2">
    <source>
        <dbReference type="EMBL" id="OHT07015.1"/>
    </source>
</evidence>
<dbReference type="PROSITE" id="PS50004">
    <property type="entry name" value="C2"/>
    <property type="match status" value="1"/>
</dbReference>
<dbReference type="GeneID" id="94838622"/>
<dbReference type="EMBL" id="MLAK01000707">
    <property type="protein sequence ID" value="OHT07015.1"/>
    <property type="molecule type" value="Genomic_DNA"/>
</dbReference>
<dbReference type="InterPro" id="IPR051324">
    <property type="entry name" value="Stress/Tellurium_Resist"/>
</dbReference>
<dbReference type="SUPFAM" id="SSF49562">
    <property type="entry name" value="C2 domain (Calcium/lipid-binding domain, CaLB)"/>
    <property type="match status" value="1"/>
</dbReference>